<protein>
    <submittedName>
        <fullName evidence="1">Uncharacterized protein</fullName>
    </submittedName>
</protein>
<reference evidence="1" key="1">
    <citation type="journal article" date="2021" name="Proc. Natl. Acad. Sci. U.S.A.">
        <title>Three genomes in the algal genus Volvox reveal the fate of a haploid sex-determining region after a transition to homothallism.</title>
        <authorList>
            <person name="Yamamoto K."/>
            <person name="Hamaji T."/>
            <person name="Kawai-Toyooka H."/>
            <person name="Matsuzaki R."/>
            <person name="Takahashi F."/>
            <person name="Nishimura Y."/>
            <person name="Kawachi M."/>
            <person name="Noguchi H."/>
            <person name="Minakuchi Y."/>
            <person name="Umen J.G."/>
            <person name="Toyoda A."/>
            <person name="Nozaki H."/>
        </authorList>
    </citation>
    <scope>NUCLEOTIDE SEQUENCE</scope>
    <source>
        <strain evidence="1">NIES-3785</strain>
    </source>
</reference>
<sequence length="103" mass="10565">GDVTTDGSGGTRTAAAGLVGTAIANGSRRGVPPQMLISTMDHSSCTSSDEFPAEQLSFTSAVPPSLLRGKSRLSAMRASEVVKPQNKSRIIFGKVTSSVASLL</sequence>
<evidence type="ECO:0000313" key="2">
    <source>
        <dbReference type="Proteomes" id="UP000722791"/>
    </source>
</evidence>
<name>A0A8J4FZQ6_9CHLO</name>
<proteinExistence type="predicted"/>
<dbReference type="EMBL" id="BNCQ01000002">
    <property type="protein sequence ID" value="GIL95826.1"/>
    <property type="molecule type" value="Genomic_DNA"/>
</dbReference>
<organism evidence="1 2">
    <name type="scientific">Volvox reticuliferus</name>
    <dbReference type="NCBI Taxonomy" id="1737510"/>
    <lineage>
        <taxon>Eukaryota</taxon>
        <taxon>Viridiplantae</taxon>
        <taxon>Chlorophyta</taxon>
        <taxon>core chlorophytes</taxon>
        <taxon>Chlorophyceae</taxon>
        <taxon>CS clade</taxon>
        <taxon>Chlamydomonadales</taxon>
        <taxon>Volvocaceae</taxon>
        <taxon>Volvox</taxon>
    </lineage>
</organism>
<accession>A0A8J4FZQ6</accession>
<gene>
    <name evidence="1" type="ORF">Vretimale_1766</name>
</gene>
<dbReference type="Proteomes" id="UP000722791">
    <property type="component" value="Unassembled WGS sequence"/>
</dbReference>
<feature type="non-terminal residue" evidence="1">
    <location>
        <position position="1"/>
    </location>
</feature>
<comment type="caution">
    <text evidence="1">The sequence shown here is derived from an EMBL/GenBank/DDBJ whole genome shotgun (WGS) entry which is preliminary data.</text>
</comment>
<evidence type="ECO:0000313" key="1">
    <source>
        <dbReference type="EMBL" id="GIL95826.1"/>
    </source>
</evidence>
<dbReference type="AlphaFoldDB" id="A0A8J4FZQ6"/>